<reference evidence="11" key="1">
    <citation type="submission" date="2020-06" db="EMBL/GenBank/DDBJ databases">
        <authorList>
            <consortium name="Plant Systems Biology data submission"/>
        </authorList>
    </citation>
    <scope>NUCLEOTIDE SEQUENCE</scope>
    <source>
        <strain evidence="11">D6</strain>
    </source>
</reference>
<evidence type="ECO:0000256" key="1">
    <source>
        <dbReference type="ARBA" id="ARBA00004370"/>
    </source>
</evidence>
<evidence type="ECO:0000259" key="9">
    <source>
        <dbReference type="PROSITE" id="PS50125"/>
    </source>
</evidence>
<evidence type="ECO:0000256" key="3">
    <source>
        <dbReference type="ARBA" id="ARBA00022741"/>
    </source>
</evidence>
<feature type="transmembrane region" description="Helical" evidence="8">
    <location>
        <begin position="457"/>
        <end position="477"/>
    </location>
</feature>
<dbReference type="InterPro" id="IPR036971">
    <property type="entry name" value="PDEase_catalytic_dom_sf"/>
</dbReference>
<dbReference type="Proteomes" id="UP001153069">
    <property type="component" value="Unassembled WGS sequence"/>
</dbReference>
<dbReference type="PANTHER" id="PTHR11920:SF335">
    <property type="entry name" value="GUANYLATE CYCLASE"/>
    <property type="match status" value="1"/>
</dbReference>
<dbReference type="SUPFAM" id="SSF55073">
    <property type="entry name" value="Nucleotide cyclase"/>
    <property type="match status" value="1"/>
</dbReference>
<feature type="compositionally biased region" description="Basic and acidic residues" evidence="7">
    <location>
        <begin position="47"/>
        <end position="58"/>
    </location>
</feature>
<dbReference type="GO" id="GO:0000166">
    <property type="term" value="F:nucleotide binding"/>
    <property type="evidence" value="ECO:0007669"/>
    <property type="project" value="UniProtKB-KW"/>
</dbReference>
<dbReference type="InterPro" id="IPR002073">
    <property type="entry name" value="PDEase_catalytic_dom"/>
</dbReference>
<evidence type="ECO:0000313" key="11">
    <source>
        <dbReference type="EMBL" id="CAB9502617.1"/>
    </source>
</evidence>
<evidence type="ECO:0000256" key="7">
    <source>
        <dbReference type="SAM" id="MobiDB-lite"/>
    </source>
</evidence>
<dbReference type="Pfam" id="PF00211">
    <property type="entry name" value="Guanylate_cyc"/>
    <property type="match status" value="1"/>
</dbReference>
<keyword evidence="5 8" id="KW-0472">Membrane</keyword>
<dbReference type="InterPro" id="IPR050401">
    <property type="entry name" value="Cyclic_nucleotide_synthase"/>
</dbReference>
<dbReference type="GO" id="GO:0035556">
    <property type="term" value="P:intracellular signal transduction"/>
    <property type="evidence" value="ECO:0007669"/>
    <property type="project" value="InterPro"/>
</dbReference>
<accession>A0A9N8H7I4</accession>
<feature type="domain" description="PDEase" evidence="10">
    <location>
        <begin position="844"/>
        <end position="1004"/>
    </location>
</feature>
<dbReference type="InterPro" id="IPR001054">
    <property type="entry name" value="A/G_cyclase"/>
</dbReference>
<evidence type="ECO:0000256" key="2">
    <source>
        <dbReference type="ARBA" id="ARBA00022692"/>
    </source>
</evidence>
<name>A0A9N8H7I4_9STRA</name>
<dbReference type="SMART" id="SM00044">
    <property type="entry name" value="CYCc"/>
    <property type="match status" value="1"/>
</dbReference>
<feature type="domain" description="Guanylate cyclase" evidence="9">
    <location>
        <begin position="545"/>
        <end position="679"/>
    </location>
</feature>
<proteinExistence type="predicted"/>
<evidence type="ECO:0000259" key="10">
    <source>
        <dbReference type="PROSITE" id="PS51845"/>
    </source>
</evidence>
<dbReference type="GO" id="GO:0007168">
    <property type="term" value="P:receptor guanylyl cyclase signaling pathway"/>
    <property type="evidence" value="ECO:0007669"/>
    <property type="project" value="TreeGrafter"/>
</dbReference>
<dbReference type="Pfam" id="PF00233">
    <property type="entry name" value="PDEase_I"/>
    <property type="match status" value="1"/>
</dbReference>
<dbReference type="CDD" id="cd07302">
    <property type="entry name" value="CHD"/>
    <property type="match status" value="1"/>
</dbReference>
<dbReference type="GO" id="GO:0004383">
    <property type="term" value="F:guanylate cyclase activity"/>
    <property type="evidence" value="ECO:0007669"/>
    <property type="project" value="TreeGrafter"/>
</dbReference>
<keyword evidence="3" id="KW-0547">Nucleotide-binding</keyword>
<feature type="compositionally biased region" description="Basic and acidic residues" evidence="7">
    <location>
        <begin position="14"/>
        <end position="30"/>
    </location>
</feature>
<dbReference type="GO" id="GO:0001653">
    <property type="term" value="F:peptide receptor activity"/>
    <property type="evidence" value="ECO:0007669"/>
    <property type="project" value="TreeGrafter"/>
</dbReference>
<feature type="region of interest" description="Disordered" evidence="7">
    <location>
        <begin position="1"/>
        <end position="58"/>
    </location>
</feature>
<evidence type="ECO:0000256" key="6">
    <source>
        <dbReference type="ARBA" id="ARBA00023239"/>
    </source>
</evidence>
<keyword evidence="11" id="KW-0675">Receptor</keyword>
<evidence type="ECO:0000256" key="4">
    <source>
        <dbReference type="ARBA" id="ARBA00022989"/>
    </source>
</evidence>
<sequence length="1183" mass="131746">MKPSMKSIETADDWSDKDHDDNMDKLQDSWKDDEEVDYHHSSSHMSNRTDDSTFSDSGHELAKGETRAVLGLRVVVILVLICAAIAITLVVWFTTTKTQDDDLASNFEGAATKLLESFRQIVDTKLGAVAGLSQRSASTRSLSGVLFFELLPFVSIENRETWEEYSVANKGWLDEGRAYQKSIGMDLFALAGDELSSSTSHNVDGVTRRLAESELNFTTGASGDSPIADKIWMFHEETFEPVSDYSEGPWFPIWQSSPVLKAPRDLSNWNVLHFPAYGNYLAFAAETAQAVIGGMATSPPGDMNHNDLTTSFFAYIASYTAGEPVEYAGDPFSSFYIPVFDTFDEDRQLVAVILGVLQWADYFIDVLPPNLPPVAVVIENTCEGAFSFEVSADEVTYLGPGDLHDERYQDMTQSSGFNSVIKQGSLELGLNQSLCEYTLHVYPTEEFHNEYKDHMPLFITLSVAAVFCFVVFLFLLYDRLVERRQKVVMTTATQQNAIVSSLFPSQIKDRLLEAQGSGDASKGMALSQNGDAMGRPLADLFLETTVLFADISGFTAWSSIREPTMVFTLLEKLYSEFDKIAKRWRVFKVETVGDCYVAVAGLPEANPKHAVVVARCAADIVKKMKTLTRDLEISLGGGTGELGLRVGIHSGPVTAGVLRGDRARFQLFGDTMNCCSRIETSGEAGRIHCSMETAELLKKEGKEAWLEKRAGGCHLKGLGEIETYWININTSPRYGDGSSRESESDAVTMQEGALYGMNEKKQRLILYNVDLLLNLMKNVVAQRGTGSKKQATNSTIKRSSSHDGSTPIEPRTLPLDEVAEIIHLPDKPSAQQNPANVVIPKEVEDELRDLVTTIAGMYRDNAFHSFEHASHVLMAVHKLMSRIVAPVSFNPSAVKDEKEMYSALHDNTFGITSDPITQFACAFSALIHDVDHVGVSNAQLVKEGVPIAKLYKERSVAEQNSLDLSWNLLMSDRFTKLRELLFPTRQDRLHFRQLVVNSVMATDIVDKDLKQLRNNRWDVAFKKGEGADHVDENPKDEVNRKATIVIEHIIQAADISHTMQHWHVYRRWNQNLFEELYVAYLNGRMEKDPATFWHKGEIGFFDFYIIPLTKKLKECGVFGVSSGEFLNYAIANRAEWVLKGEGIVEEMILTVRKKYGDKETGLKSSARSDEVRASSLGVGGMAP</sequence>
<organism evidence="11 12">
    <name type="scientific">Seminavis robusta</name>
    <dbReference type="NCBI Taxonomy" id="568900"/>
    <lineage>
        <taxon>Eukaryota</taxon>
        <taxon>Sar</taxon>
        <taxon>Stramenopiles</taxon>
        <taxon>Ochrophyta</taxon>
        <taxon>Bacillariophyta</taxon>
        <taxon>Bacillariophyceae</taxon>
        <taxon>Bacillariophycidae</taxon>
        <taxon>Naviculales</taxon>
        <taxon>Naviculaceae</taxon>
        <taxon>Seminavis</taxon>
    </lineage>
</organism>
<keyword evidence="4 8" id="KW-1133">Transmembrane helix</keyword>
<dbReference type="EMBL" id="CAICTM010000140">
    <property type="protein sequence ID" value="CAB9502617.1"/>
    <property type="molecule type" value="Genomic_DNA"/>
</dbReference>
<dbReference type="GO" id="GO:0004016">
    <property type="term" value="F:adenylate cyclase activity"/>
    <property type="evidence" value="ECO:0007669"/>
    <property type="project" value="TreeGrafter"/>
</dbReference>
<keyword evidence="12" id="KW-1185">Reference proteome</keyword>
<keyword evidence="6" id="KW-0456">Lyase</keyword>
<dbReference type="Gene3D" id="3.30.70.1230">
    <property type="entry name" value="Nucleotide cyclase"/>
    <property type="match status" value="1"/>
</dbReference>
<dbReference type="SMART" id="SM00471">
    <property type="entry name" value="HDc"/>
    <property type="match status" value="1"/>
</dbReference>
<feature type="compositionally biased region" description="Polar residues" evidence="7">
    <location>
        <begin position="784"/>
        <end position="804"/>
    </location>
</feature>
<comment type="caution">
    <text evidence="11">The sequence shown here is derived from an EMBL/GenBank/DDBJ whole genome shotgun (WGS) entry which is preliminary data.</text>
</comment>
<dbReference type="SUPFAM" id="SSF109604">
    <property type="entry name" value="HD-domain/PDEase-like"/>
    <property type="match status" value="1"/>
</dbReference>
<keyword evidence="2 8" id="KW-0812">Transmembrane</keyword>
<comment type="subcellular location">
    <subcellularLocation>
        <location evidence="1">Membrane</location>
    </subcellularLocation>
</comment>
<feature type="transmembrane region" description="Helical" evidence="8">
    <location>
        <begin position="70"/>
        <end position="93"/>
    </location>
</feature>
<dbReference type="PROSITE" id="PS51845">
    <property type="entry name" value="PDEASE_I_2"/>
    <property type="match status" value="1"/>
</dbReference>
<evidence type="ECO:0000313" key="12">
    <source>
        <dbReference type="Proteomes" id="UP001153069"/>
    </source>
</evidence>
<evidence type="ECO:0000256" key="8">
    <source>
        <dbReference type="SAM" id="Phobius"/>
    </source>
</evidence>
<dbReference type="InterPro" id="IPR003607">
    <property type="entry name" value="HD/PDEase_dom"/>
</dbReference>
<feature type="region of interest" description="Disordered" evidence="7">
    <location>
        <begin position="783"/>
        <end position="811"/>
    </location>
</feature>
<dbReference type="Gene3D" id="1.10.1300.10">
    <property type="entry name" value="3'5'-cyclic nucleotide phosphodiesterase, catalytic domain"/>
    <property type="match status" value="1"/>
</dbReference>
<dbReference type="GO" id="GO:0004114">
    <property type="term" value="F:3',5'-cyclic-nucleotide phosphodiesterase activity"/>
    <property type="evidence" value="ECO:0007669"/>
    <property type="project" value="InterPro"/>
</dbReference>
<gene>
    <name evidence="11" type="ORF">SEMRO_141_G065940.1</name>
</gene>
<evidence type="ECO:0000256" key="5">
    <source>
        <dbReference type="ARBA" id="ARBA00023136"/>
    </source>
</evidence>
<dbReference type="GO" id="GO:0005886">
    <property type="term" value="C:plasma membrane"/>
    <property type="evidence" value="ECO:0007669"/>
    <property type="project" value="TreeGrafter"/>
</dbReference>
<dbReference type="AlphaFoldDB" id="A0A9N8H7I4"/>
<dbReference type="PANTHER" id="PTHR11920">
    <property type="entry name" value="GUANYLYL CYCLASE"/>
    <property type="match status" value="1"/>
</dbReference>
<dbReference type="PROSITE" id="PS50125">
    <property type="entry name" value="GUANYLATE_CYCLASE_2"/>
    <property type="match status" value="1"/>
</dbReference>
<dbReference type="InterPro" id="IPR029787">
    <property type="entry name" value="Nucleotide_cyclase"/>
</dbReference>
<protein>
    <submittedName>
        <fullName evidence="11">Receptor-type guanylate cyclase gcy</fullName>
    </submittedName>
</protein>